<comment type="function">
    <text evidence="12">Involved in the regulation of capsular polysaccharide biosynthesis. Autophosphorylation of CpsD attenuates its activity and reduces the level of encapsulation. May be part of a complex that directs the coordinated polymerization and export to the cell surface of the capsular polysaccharide.</text>
</comment>
<name>A0A4V0WPB6_9ENTE</name>
<evidence type="ECO:0000256" key="4">
    <source>
        <dbReference type="ARBA" id="ARBA00019200"/>
    </source>
</evidence>
<evidence type="ECO:0000256" key="11">
    <source>
        <dbReference type="ARBA" id="ARBA00023169"/>
    </source>
</evidence>
<dbReference type="GO" id="GO:0042802">
    <property type="term" value="F:identical protein binding"/>
    <property type="evidence" value="ECO:0007669"/>
    <property type="project" value="UniProtKB-ARBA"/>
</dbReference>
<dbReference type="InterPro" id="IPR025669">
    <property type="entry name" value="AAA_dom"/>
</dbReference>
<comment type="catalytic activity">
    <reaction evidence="13">
        <text>L-tyrosyl-[protein] + ATP = O-phospho-L-tyrosyl-[protein] + ADP + H(+)</text>
        <dbReference type="Rhea" id="RHEA:10596"/>
        <dbReference type="Rhea" id="RHEA-COMP:10136"/>
        <dbReference type="Rhea" id="RHEA-COMP:20101"/>
        <dbReference type="ChEBI" id="CHEBI:15378"/>
        <dbReference type="ChEBI" id="CHEBI:30616"/>
        <dbReference type="ChEBI" id="CHEBI:46858"/>
        <dbReference type="ChEBI" id="CHEBI:61978"/>
        <dbReference type="ChEBI" id="CHEBI:456216"/>
        <dbReference type="EC" id="2.7.10.2"/>
    </reaction>
</comment>
<evidence type="ECO:0000256" key="3">
    <source>
        <dbReference type="ARBA" id="ARBA00011903"/>
    </source>
</evidence>
<keyword evidence="5" id="KW-0808">Transferase</keyword>
<keyword evidence="11" id="KW-0270">Exopolysaccharide synthesis</keyword>
<keyword evidence="16" id="KW-1185">Reference proteome</keyword>
<evidence type="ECO:0000256" key="1">
    <source>
        <dbReference type="ARBA" id="ARBA00005132"/>
    </source>
</evidence>
<sequence>MVKKKRRKTTPVALVAATSEDFSIAAEQYRSIRSNINFASVDKDIRTLVITSSGPAEGKSTTAANLAIVFANAGSRVLLVDADMRKPSVALSFKLKNNRGLSDLLTSREASVDDYCQKTMIQNLFVLTSGSKPPNPSELLGSKRMAELMKTMQKKFDLVVFDMPPLAAVTDAQIMAARTDGTILVVREGKTRKQEVLQTKEMLVHARANILGVVYNGKKKRESGSYYYYN</sequence>
<keyword evidence="10" id="KW-0829">Tyrosine-protein kinase</keyword>
<keyword evidence="6" id="KW-0547">Nucleotide-binding</keyword>
<reference evidence="16" key="1">
    <citation type="submission" date="2019-02" db="EMBL/GenBank/DDBJ databases">
        <title>Draft genome sequence of Enterococcus sp. Gos25-1.</title>
        <authorList>
            <person name="Tanaka N."/>
            <person name="Shiwa Y."/>
            <person name="Fujita N."/>
        </authorList>
    </citation>
    <scope>NUCLEOTIDE SEQUENCE [LARGE SCALE GENOMIC DNA]</scope>
    <source>
        <strain evidence="16">Gos25-1</strain>
    </source>
</reference>
<evidence type="ECO:0000259" key="14">
    <source>
        <dbReference type="Pfam" id="PF13614"/>
    </source>
</evidence>
<evidence type="ECO:0000256" key="7">
    <source>
        <dbReference type="ARBA" id="ARBA00022777"/>
    </source>
</evidence>
<dbReference type="FunFam" id="3.40.50.300:FF:000527">
    <property type="entry name" value="Tyrosine-protein kinase etk"/>
    <property type="match status" value="1"/>
</dbReference>
<comment type="similarity">
    <text evidence="2">Belongs to the CpsD/CapB family.</text>
</comment>
<dbReference type="CDD" id="cd05387">
    <property type="entry name" value="BY-kinase"/>
    <property type="match status" value="1"/>
</dbReference>
<evidence type="ECO:0000256" key="6">
    <source>
        <dbReference type="ARBA" id="ARBA00022741"/>
    </source>
</evidence>
<dbReference type="EMBL" id="BJCC01000009">
    <property type="protein sequence ID" value="GCF93289.1"/>
    <property type="molecule type" value="Genomic_DNA"/>
</dbReference>
<dbReference type="Pfam" id="PF13614">
    <property type="entry name" value="AAA_31"/>
    <property type="match status" value="1"/>
</dbReference>
<comment type="pathway">
    <text evidence="1">Capsule biogenesis; capsule polysaccharide biosynthesis.</text>
</comment>
<evidence type="ECO:0000256" key="10">
    <source>
        <dbReference type="ARBA" id="ARBA00023137"/>
    </source>
</evidence>
<evidence type="ECO:0000313" key="15">
    <source>
        <dbReference type="EMBL" id="GCF93289.1"/>
    </source>
</evidence>
<dbReference type="Proteomes" id="UP000290567">
    <property type="component" value="Unassembled WGS sequence"/>
</dbReference>
<dbReference type="InterPro" id="IPR050445">
    <property type="entry name" value="Bact_polysacc_biosynth/exp"/>
</dbReference>
<dbReference type="AlphaFoldDB" id="A0A4V0WPB6"/>
<keyword evidence="9" id="KW-0972">Capsule biogenesis/degradation</keyword>
<organism evidence="15 16">
    <name type="scientific">Enterococcus florum</name>
    <dbReference type="NCBI Taxonomy" id="2480627"/>
    <lineage>
        <taxon>Bacteria</taxon>
        <taxon>Bacillati</taxon>
        <taxon>Bacillota</taxon>
        <taxon>Bacilli</taxon>
        <taxon>Lactobacillales</taxon>
        <taxon>Enterococcaceae</taxon>
        <taxon>Enterococcus</taxon>
    </lineage>
</organism>
<protein>
    <recommendedName>
        <fullName evidence="4">Tyrosine-protein kinase CpsD</fullName>
        <ecNumber evidence="3">2.7.10.2</ecNumber>
    </recommendedName>
</protein>
<dbReference type="InterPro" id="IPR005702">
    <property type="entry name" value="Wzc-like_C"/>
</dbReference>
<evidence type="ECO:0000313" key="16">
    <source>
        <dbReference type="Proteomes" id="UP000290567"/>
    </source>
</evidence>
<dbReference type="PANTHER" id="PTHR32309:SF13">
    <property type="entry name" value="FERRIC ENTEROBACTIN TRANSPORT PROTEIN FEPE"/>
    <property type="match status" value="1"/>
</dbReference>
<dbReference type="Gene3D" id="3.40.50.300">
    <property type="entry name" value="P-loop containing nucleotide triphosphate hydrolases"/>
    <property type="match status" value="1"/>
</dbReference>
<dbReference type="NCBIfam" id="TIGR01007">
    <property type="entry name" value="eps_fam"/>
    <property type="match status" value="1"/>
</dbReference>
<gene>
    <name evidence="15" type="primary">cap5B_1</name>
    <name evidence="15" type="ORF">NRIC_11800</name>
</gene>
<dbReference type="GO" id="GO:0005886">
    <property type="term" value="C:plasma membrane"/>
    <property type="evidence" value="ECO:0007669"/>
    <property type="project" value="UniProtKB-ARBA"/>
</dbReference>
<dbReference type="InterPro" id="IPR027417">
    <property type="entry name" value="P-loop_NTPase"/>
</dbReference>
<dbReference type="GO" id="GO:0005524">
    <property type="term" value="F:ATP binding"/>
    <property type="evidence" value="ECO:0007669"/>
    <property type="project" value="UniProtKB-KW"/>
</dbReference>
<dbReference type="UniPathway" id="UPA00934"/>
<dbReference type="GO" id="GO:0045227">
    <property type="term" value="P:capsule polysaccharide biosynthetic process"/>
    <property type="evidence" value="ECO:0007669"/>
    <property type="project" value="UniProtKB-UniPathway"/>
</dbReference>
<dbReference type="RefSeq" id="WP_146621748.1">
    <property type="nucleotide sequence ID" value="NZ_BJCC01000009.1"/>
</dbReference>
<evidence type="ECO:0000256" key="9">
    <source>
        <dbReference type="ARBA" id="ARBA00022903"/>
    </source>
</evidence>
<evidence type="ECO:0000256" key="13">
    <source>
        <dbReference type="ARBA" id="ARBA00051245"/>
    </source>
</evidence>
<dbReference type="OrthoDB" id="9794577at2"/>
<dbReference type="EC" id="2.7.10.2" evidence="3"/>
<dbReference type="SUPFAM" id="SSF52540">
    <property type="entry name" value="P-loop containing nucleoside triphosphate hydrolases"/>
    <property type="match status" value="1"/>
</dbReference>
<keyword evidence="7 15" id="KW-0418">Kinase</keyword>
<feature type="domain" description="AAA" evidence="14">
    <location>
        <begin position="58"/>
        <end position="177"/>
    </location>
</feature>
<keyword evidence="8" id="KW-0067">ATP-binding</keyword>
<evidence type="ECO:0000256" key="8">
    <source>
        <dbReference type="ARBA" id="ARBA00022840"/>
    </source>
</evidence>
<evidence type="ECO:0000256" key="12">
    <source>
        <dbReference type="ARBA" id="ARBA00024964"/>
    </source>
</evidence>
<dbReference type="GO" id="GO:0004715">
    <property type="term" value="F:non-membrane spanning protein tyrosine kinase activity"/>
    <property type="evidence" value="ECO:0007669"/>
    <property type="project" value="UniProtKB-EC"/>
</dbReference>
<comment type="caution">
    <text evidence="15">The sequence shown here is derived from an EMBL/GenBank/DDBJ whole genome shotgun (WGS) entry which is preliminary data.</text>
</comment>
<dbReference type="PANTHER" id="PTHR32309">
    <property type="entry name" value="TYROSINE-PROTEIN KINASE"/>
    <property type="match status" value="1"/>
</dbReference>
<evidence type="ECO:0000256" key="5">
    <source>
        <dbReference type="ARBA" id="ARBA00022679"/>
    </source>
</evidence>
<proteinExistence type="inferred from homology"/>
<evidence type="ECO:0000256" key="2">
    <source>
        <dbReference type="ARBA" id="ARBA00007316"/>
    </source>
</evidence>
<accession>A0A4V0WPB6</accession>